<dbReference type="InterPro" id="IPR011050">
    <property type="entry name" value="Pectin_lyase_fold/virulence"/>
</dbReference>
<dbReference type="InterPro" id="IPR012334">
    <property type="entry name" value="Pectin_lyas_fold"/>
</dbReference>
<feature type="domain" description="PKD" evidence="1">
    <location>
        <begin position="2671"/>
        <end position="2725"/>
    </location>
</feature>
<dbReference type="SUPFAM" id="SSF51126">
    <property type="entry name" value="Pectin lyase-like"/>
    <property type="match status" value="3"/>
</dbReference>
<dbReference type="Pfam" id="PF18911">
    <property type="entry name" value="PKD_4"/>
    <property type="match status" value="1"/>
</dbReference>
<dbReference type="InterPro" id="IPR044023">
    <property type="entry name" value="Ig_7"/>
</dbReference>
<dbReference type="RefSeq" id="WP_220249002.1">
    <property type="nucleotide sequence ID" value="NZ_JAICCF010000001.1"/>
</dbReference>
<dbReference type="InterPro" id="IPR035234">
    <property type="entry name" value="IgGFc-bd_N"/>
</dbReference>
<gene>
    <name evidence="2" type="ORF">K1Y79_05555</name>
</gene>
<dbReference type="SMART" id="SM00710">
    <property type="entry name" value="PbH1"/>
    <property type="match status" value="20"/>
</dbReference>
<dbReference type="PROSITE" id="PS50093">
    <property type="entry name" value="PKD"/>
    <property type="match status" value="1"/>
</dbReference>
<protein>
    <submittedName>
        <fullName evidence="2">Gliding motility-associated C-terminal domain-containing protein</fullName>
    </submittedName>
</protein>
<dbReference type="InterPro" id="IPR039448">
    <property type="entry name" value="Beta_helix"/>
</dbReference>
<evidence type="ECO:0000313" key="3">
    <source>
        <dbReference type="Proteomes" id="UP000812961"/>
    </source>
</evidence>
<evidence type="ECO:0000259" key="1">
    <source>
        <dbReference type="PROSITE" id="PS50093"/>
    </source>
</evidence>
<dbReference type="InterPro" id="IPR035986">
    <property type="entry name" value="PKD_dom_sf"/>
</dbReference>
<reference evidence="2 3" key="1">
    <citation type="submission" date="2021-08" db="EMBL/GenBank/DDBJ databases">
        <title>The genome sequence of Chitinophaga sp. B61.</title>
        <authorList>
            <person name="Zhang X."/>
        </authorList>
    </citation>
    <scope>NUCLEOTIDE SEQUENCE [LARGE SCALE GENOMIC DNA]</scope>
    <source>
        <strain evidence="2 3">B61</strain>
    </source>
</reference>
<dbReference type="Gene3D" id="2.160.20.10">
    <property type="entry name" value="Single-stranded right-handed beta-helix, Pectin lyase-like"/>
    <property type="match status" value="3"/>
</dbReference>
<dbReference type="InterPro" id="IPR006626">
    <property type="entry name" value="PbH1"/>
</dbReference>
<evidence type="ECO:0000313" key="2">
    <source>
        <dbReference type="EMBL" id="MBW8683792.1"/>
    </source>
</evidence>
<proteinExistence type="predicted"/>
<dbReference type="Pfam" id="PF17517">
    <property type="entry name" value="IgGFc_binding"/>
    <property type="match status" value="1"/>
</dbReference>
<dbReference type="InterPro" id="IPR000601">
    <property type="entry name" value="PKD_dom"/>
</dbReference>
<dbReference type="InterPro" id="IPR013783">
    <property type="entry name" value="Ig-like_fold"/>
</dbReference>
<name>A0ABS7GAN7_9BACT</name>
<accession>A0ABS7GAN7</accession>
<dbReference type="SUPFAM" id="SSF49299">
    <property type="entry name" value="PKD domain"/>
    <property type="match status" value="1"/>
</dbReference>
<dbReference type="InterPro" id="IPR026341">
    <property type="entry name" value="T9SS_type_B"/>
</dbReference>
<dbReference type="InterPro" id="IPR022409">
    <property type="entry name" value="PKD/Chitinase_dom"/>
</dbReference>
<dbReference type="Proteomes" id="UP000812961">
    <property type="component" value="Unassembled WGS sequence"/>
</dbReference>
<dbReference type="SMART" id="SM00089">
    <property type="entry name" value="PKD"/>
    <property type="match status" value="1"/>
</dbReference>
<comment type="caution">
    <text evidence="2">The sequence shown here is derived from an EMBL/GenBank/DDBJ whole genome shotgun (WGS) entry which is preliminary data.</text>
</comment>
<organism evidence="2 3">
    <name type="scientific">Chitinophaga rhizophila</name>
    <dbReference type="NCBI Taxonomy" id="2866212"/>
    <lineage>
        <taxon>Bacteria</taxon>
        <taxon>Pseudomonadati</taxon>
        <taxon>Bacteroidota</taxon>
        <taxon>Chitinophagia</taxon>
        <taxon>Chitinophagales</taxon>
        <taxon>Chitinophagaceae</taxon>
        <taxon>Chitinophaga</taxon>
    </lineage>
</organism>
<dbReference type="Pfam" id="PF13229">
    <property type="entry name" value="Beta_helix"/>
    <property type="match status" value="1"/>
</dbReference>
<keyword evidence="3" id="KW-1185">Reference proteome</keyword>
<dbReference type="EMBL" id="JAICCF010000001">
    <property type="protein sequence ID" value="MBW8683792.1"/>
    <property type="molecule type" value="Genomic_DNA"/>
</dbReference>
<dbReference type="NCBIfam" id="TIGR04131">
    <property type="entry name" value="Bac_Flav_CTERM"/>
    <property type="match status" value="1"/>
</dbReference>
<sequence length="2980" mass="318188">MKTQPVSVLYKASLYLVALLLSGLYSFGQTDITIGTANGASNNNGYPCPLQDYYEGSRGQFLYLASEMTAAGMQPGYINAVKFTVNGLNGTGIIEDYTIKIAGTSVATLNAATWEPSGSTVFGPVNYQPVTGVNSFNLQPTFFWNGTDNIIVEICNGGADYTANPAVQWTTGLSFNGSHQYRADNMGNLCATNNTSNSGTMTTRPVIIFNYTPAAACTGTPVAGTATSSQTNICMGGTFNLSLTGATAATGLTYQWQSSADNINWINIAGATTPFLPNRTQTVTTYYRCVVTCTGSGASASSSAAQVTSPALIRGVFTINKNAPAGNGNFVSFNAAYDYIKCGIDSAVVFNVVAGSGTYDEQLIITPVGGASATNTITFNGNNQTITYLSTNANEAAVIKLNGADYFTFNDLKIVPKGTTSAQRGIGVHLINDADFNTINNCTITLQATNSTSSYAGIALSASHSDPAGRGAANCDDNTFSNNTITGGYYGITLVGSSSVANQRNKITGNTITESYYRGVYVHGAFNTLIKNNNFSRPTRNGVTTYAAIHLQDLSTKVSIDGNRISNPFGGNTTSTSSFYGIYLDNVEALSGLENEVVNNLVYNLNGAANRYGIYNNGASNVRFYHNTISIDGTSSSTNNTYKLAGYVQMNDAAGIEFVNNIITLTATSTIPQYGLYFGNAYPAGDVVSDKNDIFINPIGANKFIGYYTKNQPTLSDWKMASQQDAASFSVNPFYQDIATGNYSATNASLNNRGNVVNTPVDINNIARNISAPDLGAYEFTPPPCVTPPTGGSTQLSKQIVCAGAPVILSLAGNSMGDSQTYQWQSSATLNGTYTNLGPSSSYSDSTILASTTLYYRAALTCGTNTSYSTPALLTVNGALAPNTYTIDKNQPTGGLNYNSFNDAKQAMMCGIAGPIIFEVTAGRTPYEEQLVLDSIPGASAINTITFKGNGNTIHFSSNDASDKAVIKLRKADHITFDSLKIDATGNGSYGWGVQFFNHADSNVVTRCEILTKADATSDQYAGIIASTSETDAVNNSANSFSVSNIFSRNRISGGFYGIVVMGYFNAGTSNYQIVGNEVKDFYSRGIYSSYTGNTLIADNIVSRPTRQNADWSVYGISMTSRHNNARVLRNVVSNGAPQPTSSTYYAISFDNCNADDGKADTIANNVIYNMNVNGNRRGISISYSTNIIALHNSISVDAPGSTQTWNTTAGCYIISGTNTKFINNNITVTSTGAEPKYAIYLSGDADIQNNNYYVKGDDADNYVGYFNGARSTLTEWKANTQKDSASTDFDPIYADLQNGNLMPVFFKLDNTGIPQGITSDILGKSRSSTTPDVGAYEISLPLCQTPINAGKAVVSPNTGICMGTHITLDLIENTTAGRLTYQWQASYSASGPWIYISDTAYIPGLKTELGANNYFRCQLVCSGTDTAWSEVAFVNMNQPLIKGVYTINPTGTGTRNFTSFQAAVTAMECGIAGEVIFDVVPGTYTEQIRMHRIPGASDTSRVTFRSQNGNPASATLTYAGTAANNYVLMLDSASYITYRNITITATTAASGRAVVFSGNAVKDSLVNNHINVPAVTADNTDAVGVFADEFKGGNIAIVGNTLRNGSSGIHFSGTSVNDEVHGLVVDSNNIAGVFSSGIYLHYVTRPVVSKNIVDIKDPLAGTAYGIVLNSGDTAYKVINNTLTISNTSASIWGIALQDCRGSAAATGLVEANKVNALNGNTGMIWALANNTSSYNTTVNNIISVKTTGAVAYGLFSNQGNNINYYNNSVYNASTSTGPNVAGYFSHTSPADGNVRMRNNIFTNEGGGVAAEIVLSDYINSDYNTYYTTGNTLISRSGTGDDYDSLSHWIAASDLDISSIVYKPAFASIATLEPDLANPDVWAIHGRGVQIAGNDHDINRRSRPVSLTAGVPDMGAYEFLPTAQPTVLQAIPATPAPGITQQFLYGSDTVAKITWDPNTAVPSTIVLKRYSGVVPPNLTAGTPFMYFYTDVDVTGGSNYKFNIEQFYVDSWLGYMDREKNVRLGRTDAADTWIVNDSSTVNEAKNILADTALQYLDKFTGLKGKLIFDNEGPAGADTSNLGTRFWVAYGHDRSFITDNDQNLALHLVAGQTPAHVVVKVNGTAWGKDYLVPANSSLTTDFIPKAGLSDARLSGEGLYPFGISIESDAPITAYAHQYSSSTAGATLLMPVGTYGYEYRPMTARQYADANAFSWFYIVADNDSSVVEITPSQATAGGRTAGVPFQVTLNRGEVYQVLGASMNEDEGYDLSGSIVRAVQNAAGKCYPVAVFSGNSFSSFGCGGSGGFVGSEGDNIVQQNLPVQSWGKTFLTAPSSGMADPVRLMNNIYRVLVKDPATMVKRNNVQIPLNTLINNTYYEFESKVGESIEADKPVTVAQYFTNDGSCNNAPGGDVDMVYLTPVEQAVKKATFYRNADAGIDYNFIALVIHKQGLNSLLIDGSNTFSYTFNHQNKADYVVVVKRWDAADALSTVKSDSAFTAITYGFGYDVSYVYNVAMQIRNLNIQPAFANTNNQTGNKNAYTCVKTPFRLTALLPMAPATLTWKLSEVSNLTPSTDIVSNNPVPEDTLVIDGQTYYQYQIATEYAFSAPGDYLIPVKVTDPAIESCDNSITTYLKVKVTPAPHVDFAISYNGCISDVAVLNGTATTENNALISKWKWSFGDGTSADTRNVTKQYDAAGEYYDTLQVITRDGCVGDTVKKIVVNEPTAALLITDTLTICANTDASFTVLNPDPAATYNWYNSVTGGALLASGTTLEIKDAVSPAVYYVETTKGGCAGMIRTPATLLVMPQLAAPVLRVDSIGVDQIRFTWNEIAGATGYLVSTDNGTTWLTPSAGADGLEHLVTGLKPQQSVTLLVKATGCEDKVSQAVTGKTLPDGIYIPTGFTPNGDGKNDTWLVYGAVVREIHFMVFNQWGEKIFESNNQQLGWDGTYQGKAQPSGVYIYICKLRLADGTSIERKGTLNLLR</sequence>
<dbReference type="Pfam" id="PF13585">
    <property type="entry name" value="CHU_C"/>
    <property type="match status" value="1"/>
</dbReference>
<dbReference type="Gene3D" id="2.60.40.10">
    <property type="entry name" value="Immunoglobulins"/>
    <property type="match status" value="1"/>
</dbReference>
<dbReference type="Pfam" id="PF19081">
    <property type="entry name" value="Ig_7"/>
    <property type="match status" value="1"/>
</dbReference>